<sequence>MGWFWVPISRLETRRSRNNTTFPNFTKKQHHFNSNSHKQKQITTIITHNNKLYPHSPKQQHQGSPRKRTHGTAHHRRQVHPGPTSTRPPLLPHHSPPKEPTSQASWPRNKPDSHHRKP</sequence>
<gene>
    <name evidence="2" type="ORF">MIMGU_mgv1a016523mg</name>
</gene>
<proteinExistence type="predicted"/>
<name>A0A022RD63_ERYGU</name>
<evidence type="ECO:0000256" key="1">
    <source>
        <dbReference type="SAM" id="MobiDB-lite"/>
    </source>
</evidence>
<accession>A0A022RD63</accession>
<protein>
    <submittedName>
        <fullName evidence="2">Uncharacterized protein</fullName>
    </submittedName>
</protein>
<feature type="compositionally biased region" description="Polar residues" evidence="1">
    <location>
        <begin position="18"/>
        <end position="50"/>
    </location>
</feature>
<keyword evidence="3" id="KW-1185">Reference proteome</keyword>
<evidence type="ECO:0000313" key="2">
    <source>
        <dbReference type="EMBL" id="EYU36845.1"/>
    </source>
</evidence>
<reference evidence="2 3" key="1">
    <citation type="journal article" date="2013" name="Proc. Natl. Acad. Sci. U.S.A.">
        <title>Fine-scale variation in meiotic recombination in Mimulus inferred from population shotgun sequencing.</title>
        <authorList>
            <person name="Hellsten U."/>
            <person name="Wright K.M."/>
            <person name="Jenkins J."/>
            <person name="Shu S."/>
            <person name="Yuan Y."/>
            <person name="Wessler S.R."/>
            <person name="Schmutz J."/>
            <person name="Willis J.H."/>
            <person name="Rokhsar D.S."/>
        </authorList>
    </citation>
    <scope>NUCLEOTIDE SEQUENCE [LARGE SCALE GENOMIC DNA]</scope>
    <source>
        <strain evidence="3">cv. DUN x IM62</strain>
    </source>
</reference>
<feature type="compositionally biased region" description="Basic residues" evidence="1">
    <location>
        <begin position="64"/>
        <end position="79"/>
    </location>
</feature>
<dbReference type="EMBL" id="KI630592">
    <property type="protein sequence ID" value="EYU36845.1"/>
    <property type="molecule type" value="Genomic_DNA"/>
</dbReference>
<feature type="region of interest" description="Disordered" evidence="1">
    <location>
        <begin position="13"/>
        <end position="118"/>
    </location>
</feature>
<dbReference type="Proteomes" id="UP000030748">
    <property type="component" value="Unassembled WGS sequence"/>
</dbReference>
<evidence type="ECO:0000313" key="3">
    <source>
        <dbReference type="Proteomes" id="UP000030748"/>
    </source>
</evidence>
<organism evidence="2 3">
    <name type="scientific">Erythranthe guttata</name>
    <name type="common">Yellow monkey flower</name>
    <name type="synonym">Mimulus guttatus</name>
    <dbReference type="NCBI Taxonomy" id="4155"/>
    <lineage>
        <taxon>Eukaryota</taxon>
        <taxon>Viridiplantae</taxon>
        <taxon>Streptophyta</taxon>
        <taxon>Embryophyta</taxon>
        <taxon>Tracheophyta</taxon>
        <taxon>Spermatophyta</taxon>
        <taxon>Magnoliopsida</taxon>
        <taxon>eudicotyledons</taxon>
        <taxon>Gunneridae</taxon>
        <taxon>Pentapetalae</taxon>
        <taxon>asterids</taxon>
        <taxon>lamiids</taxon>
        <taxon>Lamiales</taxon>
        <taxon>Phrymaceae</taxon>
        <taxon>Erythranthe</taxon>
    </lineage>
</organism>
<dbReference type="AlphaFoldDB" id="A0A022RD63"/>